<protein>
    <submittedName>
        <fullName evidence="2">Uncharacterized protein</fullName>
    </submittedName>
</protein>
<keyword evidence="1" id="KW-0472">Membrane</keyword>
<evidence type="ECO:0000313" key="3">
    <source>
        <dbReference type="Proteomes" id="UP001600165"/>
    </source>
</evidence>
<keyword evidence="1" id="KW-1133">Transmembrane helix</keyword>
<comment type="caution">
    <text evidence="2">The sequence shown here is derived from an EMBL/GenBank/DDBJ whole genome shotgun (WGS) entry which is preliminary data.</text>
</comment>
<name>A0ABW6IJT4_9CYAN</name>
<feature type="transmembrane region" description="Helical" evidence="1">
    <location>
        <begin position="137"/>
        <end position="157"/>
    </location>
</feature>
<keyword evidence="3" id="KW-1185">Reference proteome</keyword>
<reference evidence="2 3" key="1">
    <citation type="submission" date="2024-10" db="EMBL/GenBank/DDBJ databases">
        <authorList>
            <person name="Ratan Roy A."/>
            <person name="Morales Sandoval P.H."/>
            <person name="De Los Santos Villalobos S."/>
            <person name="Chakraborty S."/>
            <person name="Mukherjee J."/>
        </authorList>
    </citation>
    <scope>NUCLEOTIDE SEQUENCE [LARGE SCALE GENOMIC DNA]</scope>
    <source>
        <strain evidence="2 3">S1</strain>
    </source>
</reference>
<feature type="transmembrane region" description="Helical" evidence="1">
    <location>
        <begin position="169"/>
        <end position="191"/>
    </location>
</feature>
<feature type="transmembrane region" description="Helical" evidence="1">
    <location>
        <begin position="51"/>
        <end position="71"/>
    </location>
</feature>
<keyword evidence="1" id="KW-0812">Transmembrane</keyword>
<organism evidence="2 3">
    <name type="scientific">Almyronema epifaneia S1</name>
    <dbReference type="NCBI Taxonomy" id="2991925"/>
    <lineage>
        <taxon>Bacteria</taxon>
        <taxon>Bacillati</taxon>
        <taxon>Cyanobacteriota</taxon>
        <taxon>Cyanophyceae</taxon>
        <taxon>Nodosilineales</taxon>
        <taxon>Nodosilineaceae</taxon>
        <taxon>Almyronema</taxon>
        <taxon>Almyronema epifaneia</taxon>
    </lineage>
</organism>
<accession>A0ABW6IJT4</accession>
<evidence type="ECO:0000256" key="1">
    <source>
        <dbReference type="SAM" id="Phobius"/>
    </source>
</evidence>
<evidence type="ECO:0000313" key="2">
    <source>
        <dbReference type="EMBL" id="MFE4108486.1"/>
    </source>
</evidence>
<dbReference type="EMBL" id="JBHZOL010000111">
    <property type="protein sequence ID" value="MFE4108486.1"/>
    <property type="molecule type" value="Genomic_DNA"/>
</dbReference>
<feature type="transmembrane region" description="Helical" evidence="1">
    <location>
        <begin position="83"/>
        <end position="102"/>
    </location>
</feature>
<proteinExistence type="predicted"/>
<dbReference type="RefSeq" id="WP_377968115.1">
    <property type="nucleotide sequence ID" value="NZ_JBHZOL010000111.1"/>
</dbReference>
<dbReference type="Proteomes" id="UP001600165">
    <property type="component" value="Unassembled WGS sequence"/>
</dbReference>
<feature type="transmembrane region" description="Helical" evidence="1">
    <location>
        <begin position="25"/>
        <end position="45"/>
    </location>
</feature>
<gene>
    <name evidence="2" type="ORF">ACFVKH_19575</name>
</gene>
<sequence>MTLIRRNRRKPNTVRFQLLWNRISLHPNEVGLIATLAAITGYMLWVSPEVLMTATVMGLIAIAFGLLNRSAQSVAGFGLPIQGWHLASVVVAVSAVAGMGAIDPVSAQMFNNLETAVNDAINNTGGTTIAPETITTIFNIFRILIVLAFLIGVVIVFTQATRGGDWQPIANLLAIGVAFVIGVEVISTLIIGGGGAGAGG</sequence>